<dbReference type="Proteomes" id="UP000790377">
    <property type="component" value="Unassembled WGS sequence"/>
</dbReference>
<evidence type="ECO:0000313" key="2">
    <source>
        <dbReference type="Proteomes" id="UP000790377"/>
    </source>
</evidence>
<dbReference type="EMBL" id="MU267598">
    <property type="protein sequence ID" value="KAH7915596.1"/>
    <property type="molecule type" value="Genomic_DNA"/>
</dbReference>
<name>A0ACB8AQF4_9AGAM</name>
<reference evidence="1" key="1">
    <citation type="journal article" date="2021" name="New Phytol.">
        <title>Evolutionary innovations through gain and loss of genes in the ectomycorrhizal Boletales.</title>
        <authorList>
            <person name="Wu G."/>
            <person name="Miyauchi S."/>
            <person name="Morin E."/>
            <person name="Kuo A."/>
            <person name="Drula E."/>
            <person name="Varga T."/>
            <person name="Kohler A."/>
            <person name="Feng B."/>
            <person name="Cao Y."/>
            <person name="Lipzen A."/>
            <person name="Daum C."/>
            <person name="Hundley H."/>
            <person name="Pangilinan J."/>
            <person name="Johnson J."/>
            <person name="Barry K."/>
            <person name="LaButti K."/>
            <person name="Ng V."/>
            <person name="Ahrendt S."/>
            <person name="Min B."/>
            <person name="Choi I.G."/>
            <person name="Park H."/>
            <person name="Plett J.M."/>
            <person name="Magnuson J."/>
            <person name="Spatafora J.W."/>
            <person name="Nagy L.G."/>
            <person name="Henrissat B."/>
            <person name="Grigoriev I.V."/>
            <person name="Yang Z.L."/>
            <person name="Xu J."/>
            <person name="Martin F.M."/>
        </authorList>
    </citation>
    <scope>NUCLEOTIDE SEQUENCE</scope>
    <source>
        <strain evidence="1">ATCC 28755</strain>
    </source>
</reference>
<proteinExistence type="predicted"/>
<organism evidence="1 2">
    <name type="scientific">Hygrophoropsis aurantiaca</name>
    <dbReference type="NCBI Taxonomy" id="72124"/>
    <lineage>
        <taxon>Eukaryota</taxon>
        <taxon>Fungi</taxon>
        <taxon>Dikarya</taxon>
        <taxon>Basidiomycota</taxon>
        <taxon>Agaricomycotina</taxon>
        <taxon>Agaricomycetes</taxon>
        <taxon>Agaricomycetidae</taxon>
        <taxon>Boletales</taxon>
        <taxon>Coniophorineae</taxon>
        <taxon>Hygrophoropsidaceae</taxon>
        <taxon>Hygrophoropsis</taxon>
    </lineage>
</organism>
<sequence length="419" mass="47325">MAIDASEKIAKVIAPSSPTLGYEDILGIVRQVLLQVGDHDWYNDDLHRWSGFTTCIALGFFDNEDGAAALFPDELGKKTRFPNGSKVQIRAVCDPDGGGFGAVVGEEEADICTHCTSWDRNNPNFFVSEGCYHYLQAWIDMRNLPSPNSSQTPGLGFAGELYEIVNSRKELRDPHHGLLPCINYAGLEHSCEQYQEEFPPGQDFVNIARGIAKGLRGRDLLTDVMLDFNTWKFVRPDIWPSPPNPNGSEEAQFEAPTFRAFSPATDSRGSFFAKLSSEELLMICSECTLTSFLSLATTSKSLYSRLAAPMFLDRVIKMMMARGSLRWIMPVESMQGEIERAVGAAKNWLCYSQHGPTDRNITVFQSHDFPAFAFVHACYAWNPMRNRERIWGQVKQFEDLWKDFRLEGWEVNRFQLQNA</sequence>
<evidence type="ECO:0000313" key="1">
    <source>
        <dbReference type="EMBL" id="KAH7915596.1"/>
    </source>
</evidence>
<keyword evidence="2" id="KW-1185">Reference proteome</keyword>
<accession>A0ACB8AQF4</accession>
<gene>
    <name evidence="1" type="ORF">BJ138DRAFT_997473</name>
</gene>
<protein>
    <submittedName>
        <fullName evidence="1">Uncharacterized protein</fullName>
    </submittedName>
</protein>
<comment type="caution">
    <text evidence="1">The sequence shown here is derived from an EMBL/GenBank/DDBJ whole genome shotgun (WGS) entry which is preliminary data.</text>
</comment>